<name>A0A3R9YKT0_9ENTE</name>
<organism evidence="1 2">
    <name type="scientific">Vagococcus humatus</name>
    <dbReference type="NCBI Taxonomy" id="1889241"/>
    <lineage>
        <taxon>Bacteria</taxon>
        <taxon>Bacillati</taxon>
        <taxon>Bacillota</taxon>
        <taxon>Bacilli</taxon>
        <taxon>Lactobacillales</taxon>
        <taxon>Enterococcaceae</taxon>
        <taxon>Vagococcus</taxon>
    </lineage>
</organism>
<dbReference type="InterPro" id="IPR007553">
    <property type="entry name" value="2-thiour_desulf"/>
</dbReference>
<gene>
    <name evidence="1" type="ORF">C7P63_02535</name>
</gene>
<dbReference type="OrthoDB" id="9797779at2"/>
<dbReference type="PANTHER" id="PTHR30087">
    <property type="entry name" value="INNER MEMBRANE PROTEIN"/>
    <property type="match status" value="1"/>
</dbReference>
<keyword evidence="2" id="KW-1185">Reference proteome</keyword>
<proteinExistence type="predicted"/>
<dbReference type="AlphaFoldDB" id="A0A3R9YKT0"/>
<comment type="caution">
    <text evidence="1">The sequence shown here is derived from an EMBL/GenBank/DDBJ whole genome shotgun (WGS) entry which is preliminary data.</text>
</comment>
<protein>
    <submittedName>
        <fullName evidence="1">DUF523 domain-containing protein</fullName>
    </submittedName>
</protein>
<accession>A0A3R9YKT0</accession>
<dbReference type="RefSeq" id="WP_125942589.1">
    <property type="nucleotide sequence ID" value="NZ_PXZH01000001.1"/>
</dbReference>
<sequence length="170" mass="18671">MIGISGCLLGKKCRYDGGHQEQPALLTLLENTAWLSICPEVEGGLPIPREPGEIKGGDGFNVWQGQAKVISAQGKNLTEAYQLGAKKAYKRLKQANIHLLILKENSPSCGSHYIYDGSFSGYKKTGVGVATAYFIQQGLTVFSENEIEEIAQWLANHPEENTDFIERNVD</sequence>
<dbReference type="EMBL" id="PXZH01000001">
    <property type="protein sequence ID" value="RST89975.1"/>
    <property type="molecule type" value="Genomic_DNA"/>
</dbReference>
<dbReference type="Proteomes" id="UP000277864">
    <property type="component" value="Unassembled WGS sequence"/>
</dbReference>
<evidence type="ECO:0000313" key="1">
    <source>
        <dbReference type="EMBL" id="RST89975.1"/>
    </source>
</evidence>
<reference evidence="1 2" key="1">
    <citation type="submission" date="2018-03" db="EMBL/GenBank/DDBJ databases">
        <authorList>
            <person name="Gulvik C.A."/>
        </authorList>
    </citation>
    <scope>NUCLEOTIDE SEQUENCE [LARGE SCALE GENOMIC DNA]</scope>
    <source>
        <strain evidence="1 2">JCM 31581</strain>
    </source>
</reference>
<dbReference type="Pfam" id="PF04463">
    <property type="entry name" value="2-thiour_desulf"/>
    <property type="match status" value="1"/>
</dbReference>
<evidence type="ECO:0000313" key="2">
    <source>
        <dbReference type="Proteomes" id="UP000277864"/>
    </source>
</evidence>
<dbReference type="PANTHER" id="PTHR30087:SF1">
    <property type="entry name" value="HYPOTHETICAL CYTOSOLIC PROTEIN"/>
    <property type="match status" value="1"/>
</dbReference>